<evidence type="ECO:0000313" key="4">
    <source>
        <dbReference type="EMBL" id="KAJ2847630.1"/>
    </source>
</evidence>
<dbReference type="InterPro" id="IPR011249">
    <property type="entry name" value="Metalloenz_LuxS/M16"/>
</dbReference>
<gene>
    <name evidence="4" type="ORF">IWW36_003755</name>
</gene>
<dbReference type="PANTHER" id="PTHR43016:SF6">
    <property type="entry name" value="PEPTIDASE M16 N-TERMINAL DOMAIN-CONTAINING PROTEIN"/>
    <property type="match status" value="1"/>
</dbReference>
<feature type="domain" description="Peptidase M16 N-terminal" evidence="2">
    <location>
        <begin position="56"/>
        <end position="148"/>
    </location>
</feature>
<dbReference type="Pfam" id="PF05193">
    <property type="entry name" value="Peptidase_M16_C"/>
    <property type="match status" value="1"/>
</dbReference>
<proteinExistence type="predicted"/>
<dbReference type="AlphaFoldDB" id="A0A9W8IDF5"/>
<evidence type="ECO:0000259" key="2">
    <source>
        <dbReference type="Pfam" id="PF00675"/>
    </source>
</evidence>
<feature type="compositionally biased region" description="Acidic residues" evidence="1">
    <location>
        <begin position="349"/>
        <end position="382"/>
    </location>
</feature>
<feature type="domain" description="Peptidase M16 C-terminal" evidence="3">
    <location>
        <begin position="197"/>
        <end position="343"/>
    </location>
</feature>
<feature type="region of interest" description="Disordered" evidence="1">
    <location>
        <begin position="344"/>
        <end position="382"/>
    </location>
</feature>
<reference evidence="4" key="1">
    <citation type="submission" date="2022-07" db="EMBL/GenBank/DDBJ databases">
        <title>Phylogenomic reconstructions and comparative analyses of Kickxellomycotina fungi.</title>
        <authorList>
            <person name="Reynolds N.K."/>
            <person name="Stajich J.E."/>
            <person name="Barry K."/>
            <person name="Grigoriev I.V."/>
            <person name="Crous P."/>
            <person name="Smith M.E."/>
        </authorList>
    </citation>
    <scope>NUCLEOTIDE SEQUENCE</scope>
    <source>
        <strain evidence="4">NRRL 1566</strain>
    </source>
</reference>
<dbReference type="SUPFAM" id="SSF63411">
    <property type="entry name" value="LuxS/MPP-like metallohydrolase"/>
    <property type="match status" value="4"/>
</dbReference>
<dbReference type="Proteomes" id="UP001139887">
    <property type="component" value="Unassembled WGS sequence"/>
</dbReference>
<evidence type="ECO:0000256" key="1">
    <source>
        <dbReference type="SAM" id="MobiDB-lite"/>
    </source>
</evidence>
<dbReference type="InterPro" id="IPR011765">
    <property type="entry name" value="Pept_M16_N"/>
</dbReference>
<keyword evidence="5" id="KW-1185">Reference proteome</keyword>
<accession>A0A9W8IDF5</accession>
<name>A0A9W8IDF5_9FUNG</name>
<organism evidence="4 5">
    <name type="scientific">Coemansia brasiliensis</name>
    <dbReference type="NCBI Taxonomy" id="2650707"/>
    <lineage>
        <taxon>Eukaryota</taxon>
        <taxon>Fungi</taxon>
        <taxon>Fungi incertae sedis</taxon>
        <taxon>Zoopagomycota</taxon>
        <taxon>Kickxellomycotina</taxon>
        <taxon>Kickxellomycetes</taxon>
        <taxon>Kickxellales</taxon>
        <taxon>Kickxellaceae</taxon>
        <taxon>Coemansia</taxon>
    </lineage>
</organism>
<evidence type="ECO:0000259" key="3">
    <source>
        <dbReference type="Pfam" id="PF05193"/>
    </source>
</evidence>
<dbReference type="GO" id="GO:0046872">
    <property type="term" value="F:metal ion binding"/>
    <property type="evidence" value="ECO:0007669"/>
    <property type="project" value="InterPro"/>
</dbReference>
<comment type="caution">
    <text evidence="4">The sequence shown here is derived from an EMBL/GenBank/DDBJ whole genome shotgun (WGS) entry which is preliminary data.</text>
</comment>
<dbReference type="PANTHER" id="PTHR43016">
    <property type="entry name" value="PRESEQUENCE PROTEASE"/>
    <property type="match status" value="1"/>
</dbReference>
<dbReference type="InterPro" id="IPR007863">
    <property type="entry name" value="Peptidase_M16_C"/>
</dbReference>
<sequence length="1087" mass="123040">MATPLFIKERELAFQKSATSSIPATVYRHRDSQFRVIQCQVDQPLFTLSIYVPTLPSNNKGLPHTLEHLVFCGSQRYKNRGFLDALATCNFSQGTNAWTWEDVTCYTLTTGSEQALINVLPVYLDHVLSPQLREEQFVTEVYHFDAEGKEQGVVFSEMLGYEGDEGELADMQLRQQLFLPQSTYTRSFGGLTRDIAKLTNQEIIDYHQKYYDANNLTVLVTGPFTSKFASELQLLPAEILLSRGRDSRQVIDCSPPGDEQERTAQVVFAAEADTGSVWFGWRGPPSNDTETLIAVEIMLEYLAEETSSPLSRRFVQRACPLASGVTGYIKESIPSTFFIQFDGVPYGNDDSESDDGDNSENDDYGSESDYSEVSEEDVPGLEDPDIPHLFEEGYFEALLMTELKRIYTTQFEGDDAALQRATRQFGQRLAHNMETKPDEILQSAISIDVVASHFAPERQGKFFVGSRMHIFDIIDKLSSQPVSYWLDILQTWILDARRICCVRMVPDPQQSAKLEAERKIIEQNNASSIKDKEAHSRWISDAVAANKVDLPPEVKALIPLPSAQETTTLPHQQTVLLDKGPFSAVQLLQCDTQFIDMRIYISLAQIPELLRPFLCLFQALALGSDVQLPAGVLFGDQLLKEPHKLSYAKVDQLLAELTTTRGCSVGMGAEMFVSSLIDDLFVLRLHTEPQKLVPAVRCFVQALVFAEFTHERVVTLVQNMLSDIKRIKRDGDNVLAATMARLSTSDCAGKPRWIQNHTSLFDQERVLQQVLDDANNDRLEPTLAALDRIRQIILDPSTKAFMFLCVPNHSMAGEVDDITFEWQEALRFYSPEARKRTNEQAKLENPSFTATFKSRLPNLQSPLQVHVSLKSLQASFASICIPLEMRELPDPSLKFDEDLAQLPARDFYALRLLTELLHRTDGPLYNSIRGKGYAYGAYFVLNLWTKQLGFYCVRASDVSRAILELRKMLEHMDQHWHEYVNEFEVAMARSSLVFSSIEEQSSPRSVLSMSVHSAAMGFESVKQLNRWRNAHLDAVTMDDLRRVYCEQLRRFLDSDCPTISVVLTPPDYQLLPELGLYTRRSLEEIGH</sequence>
<dbReference type="FunFam" id="3.30.830.10:FF:000015">
    <property type="entry name" value="Putative zinc metalloprotease"/>
    <property type="match status" value="1"/>
</dbReference>
<protein>
    <submittedName>
        <fullName evidence="4">Uncharacterized protein</fullName>
    </submittedName>
</protein>
<evidence type="ECO:0000313" key="5">
    <source>
        <dbReference type="Proteomes" id="UP001139887"/>
    </source>
</evidence>
<dbReference type="Pfam" id="PF00675">
    <property type="entry name" value="Peptidase_M16"/>
    <property type="match status" value="1"/>
</dbReference>
<dbReference type="OrthoDB" id="4953at2759"/>
<dbReference type="EMBL" id="JANBUW010000284">
    <property type="protein sequence ID" value="KAJ2847630.1"/>
    <property type="molecule type" value="Genomic_DNA"/>
</dbReference>
<dbReference type="Gene3D" id="3.30.830.10">
    <property type="entry name" value="Metalloenzyme, LuxS/M16 peptidase-like"/>
    <property type="match status" value="4"/>
</dbReference>